<dbReference type="RefSeq" id="WP_015046587.1">
    <property type="nucleotide sequence ID" value="NC_018868.3"/>
</dbReference>
<organism evidence="2 3">
    <name type="scientific">Simiduia agarivorans (strain DSM 21679 / JCM 13881 / BCRC 17597 / SA1)</name>
    <dbReference type="NCBI Taxonomy" id="1117647"/>
    <lineage>
        <taxon>Bacteria</taxon>
        <taxon>Pseudomonadati</taxon>
        <taxon>Pseudomonadota</taxon>
        <taxon>Gammaproteobacteria</taxon>
        <taxon>Cellvibrionales</taxon>
        <taxon>Cellvibrionaceae</taxon>
        <taxon>Simiduia</taxon>
    </lineage>
</organism>
<dbReference type="eggNOG" id="ENOG5033B67">
    <property type="taxonomic scope" value="Bacteria"/>
</dbReference>
<keyword evidence="3" id="KW-1185">Reference proteome</keyword>
<dbReference type="EMBL" id="CP003746">
    <property type="protein sequence ID" value="AFU98414.1"/>
    <property type="molecule type" value="Genomic_DNA"/>
</dbReference>
<dbReference type="AlphaFoldDB" id="K4KH29"/>
<evidence type="ECO:0008006" key="4">
    <source>
        <dbReference type="Google" id="ProtNLM"/>
    </source>
</evidence>
<name>K4KH29_SIMAS</name>
<feature type="transmembrane region" description="Helical" evidence="1">
    <location>
        <begin position="62"/>
        <end position="83"/>
    </location>
</feature>
<accession>K4KH29</accession>
<gene>
    <name evidence="2" type="ordered locus">M5M_06095</name>
</gene>
<keyword evidence="1" id="KW-0472">Membrane</keyword>
<feature type="transmembrane region" description="Helical" evidence="1">
    <location>
        <begin position="20"/>
        <end position="42"/>
    </location>
</feature>
<evidence type="ECO:0000256" key="1">
    <source>
        <dbReference type="SAM" id="Phobius"/>
    </source>
</evidence>
<keyword evidence="1" id="KW-0812">Transmembrane</keyword>
<evidence type="ECO:0000313" key="2">
    <source>
        <dbReference type="EMBL" id="AFU98414.1"/>
    </source>
</evidence>
<sequence length="198" mass="22198">MSGSMQVVTSHSTSEKAKFIFLAIIMVAIAGVILMLGLGNFLNNFQLFEQYAIAVYASSWALPMAIASPVFILLAFCLVLRLVGKDKGRLYTNTFNLAVGIGVVAILVRLPMGYMIESRLKEEGYSYCFWYTSPANFRPQVWVRSPEYCIEQTGVIRRPLMDWLQALPDGGRDVTAQEVRAKAMEMLEAYEAGERFLD</sequence>
<dbReference type="KEGG" id="saga:M5M_06095"/>
<keyword evidence="1" id="KW-1133">Transmembrane helix</keyword>
<proteinExistence type="predicted"/>
<evidence type="ECO:0000313" key="3">
    <source>
        <dbReference type="Proteomes" id="UP000000466"/>
    </source>
</evidence>
<dbReference type="HOGENOM" id="CLU_1377325_0_0_6"/>
<dbReference type="Proteomes" id="UP000000466">
    <property type="component" value="Chromosome"/>
</dbReference>
<dbReference type="STRING" id="1117647.M5M_06095"/>
<dbReference type="OrthoDB" id="6387586at2"/>
<reference evidence="2 3" key="1">
    <citation type="journal article" date="2013" name="Genome Announc.">
        <title>Complete genome sequence of Simiduia agarivorans SA1(T), a marine bacterium able to degrade a variety of polysaccharides.</title>
        <authorList>
            <person name="Lin S.Y."/>
            <person name="Shieh W.Y."/>
            <person name="Chen J.S."/>
            <person name="Tang S.L."/>
        </authorList>
    </citation>
    <scope>NUCLEOTIDE SEQUENCE [LARGE SCALE GENOMIC DNA]</scope>
    <source>
        <strain evidence="3">DSM 21679 / JCM 13881 / BCRC 17597 / SA1</strain>
    </source>
</reference>
<protein>
    <recommendedName>
        <fullName evidence="4">DUF1240 domain-containing protein</fullName>
    </recommendedName>
</protein>
<feature type="transmembrane region" description="Helical" evidence="1">
    <location>
        <begin position="95"/>
        <end position="116"/>
    </location>
</feature>